<dbReference type="EMBL" id="JBHMEY010000003">
    <property type="protein sequence ID" value="MFB9095188.1"/>
    <property type="molecule type" value="Genomic_DNA"/>
</dbReference>
<sequence>MKKQILKFGKVLTKAEQKGIIGANSFGDEYGVCNSRYSFFCGVPDHVCCNYMCVLVTHPACNRN</sequence>
<evidence type="ECO:0000313" key="1">
    <source>
        <dbReference type="EMBL" id="MFB9095188.1"/>
    </source>
</evidence>
<accession>A0ABV5GII5</accession>
<evidence type="ECO:0008006" key="3">
    <source>
        <dbReference type="Google" id="ProtNLM"/>
    </source>
</evidence>
<comment type="caution">
    <text evidence="1">The sequence shown here is derived from an EMBL/GenBank/DDBJ whole genome shotgun (WGS) entry which is preliminary data.</text>
</comment>
<protein>
    <recommendedName>
        <fullName evidence="3">Natural product</fullName>
    </recommendedName>
</protein>
<keyword evidence="2" id="KW-1185">Reference proteome</keyword>
<dbReference type="Proteomes" id="UP001589607">
    <property type="component" value="Unassembled WGS sequence"/>
</dbReference>
<proteinExistence type="predicted"/>
<organism evidence="1 2">
    <name type="scientific">Flavobacterium jumunjinense</name>
    <dbReference type="NCBI Taxonomy" id="998845"/>
    <lineage>
        <taxon>Bacteria</taxon>
        <taxon>Pseudomonadati</taxon>
        <taxon>Bacteroidota</taxon>
        <taxon>Flavobacteriia</taxon>
        <taxon>Flavobacteriales</taxon>
        <taxon>Flavobacteriaceae</taxon>
        <taxon>Flavobacterium</taxon>
    </lineage>
</organism>
<dbReference type="RefSeq" id="WP_236456671.1">
    <property type="nucleotide sequence ID" value="NZ_CBCSGE010000025.1"/>
</dbReference>
<evidence type="ECO:0000313" key="2">
    <source>
        <dbReference type="Proteomes" id="UP001589607"/>
    </source>
</evidence>
<gene>
    <name evidence="1" type="ORF">ACFFVF_01555</name>
</gene>
<reference evidence="1 2" key="1">
    <citation type="submission" date="2024-09" db="EMBL/GenBank/DDBJ databases">
        <authorList>
            <person name="Sun Q."/>
            <person name="Mori K."/>
        </authorList>
    </citation>
    <scope>NUCLEOTIDE SEQUENCE [LARGE SCALE GENOMIC DNA]</scope>
    <source>
        <strain evidence="1 2">CECT 7955</strain>
    </source>
</reference>
<name>A0ABV5GII5_9FLAO</name>